<proteinExistence type="predicted"/>
<evidence type="ECO:0000313" key="1">
    <source>
        <dbReference type="EMBL" id="KPK62963.1"/>
    </source>
</evidence>
<gene>
    <name evidence="1" type="ORF">AMJ83_08740</name>
</gene>
<name>A0A0S8FQE9_UNCW3</name>
<evidence type="ECO:0000313" key="2">
    <source>
        <dbReference type="Proteomes" id="UP000051373"/>
    </source>
</evidence>
<dbReference type="Proteomes" id="UP000051373">
    <property type="component" value="Unassembled WGS sequence"/>
</dbReference>
<feature type="non-terminal residue" evidence="1">
    <location>
        <position position="166"/>
    </location>
</feature>
<comment type="caution">
    <text evidence="1">The sequence shown here is derived from an EMBL/GenBank/DDBJ whole genome shotgun (WGS) entry which is preliminary data.</text>
</comment>
<dbReference type="AlphaFoldDB" id="A0A0S8FQE9"/>
<reference evidence="1 2" key="1">
    <citation type="journal article" date="2015" name="Microbiome">
        <title>Genomic resolution of linkages in carbon, nitrogen, and sulfur cycling among widespread estuary sediment bacteria.</title>
        <authorList>
            <person name="Baker B.J."/>
            <person name="Lazar C.S."/>
            <person name="Teske A.P."/>
            <person name="Dick G.J."/>
        </authorList>
    </citation>
    <scope>NUCLEOTIDE SEQUENCE [LARGE SCALE GENOMIC DNA]</scope>
    <source>
        <strain evidence="1">SM23_42</strain>
    </source>
</reference>
<accession>A0A0S8FQE9</accession>
<sequence>MVYAYNRAGLRFGYSVTDNIYQLDIKDAGQIMGVSPYFFASGFLDFDYAGDVSLINFDATNLLMANGIKITKNALLPGVGNKATIYADVYSFHTPSYEEYRIADMILGNSLKIYFGKYLFSPEAEVRYRYYFADSMNSYLEPILQMGLGIPLPYFLLTPKFGVGFR</sequence>
<protein>
    <submittedName>
        <fullName evidence="1">Uncharacterized protein</fullName>
    </submittedName>
</protein>
<dbReference type="EMBL" id="LJUJ01000021">
    <property type="protein sequence ID" value="KPK62963.1"/>
    <property type="molecule type" value="Genomic_DNA"/>
</dbReference>
<organism evidence="1 2">
    <name type="scientific">candidate division WOR_3 bacterium SM23_42</name>
    <dbReference type="NCBI Taxonomy" id="1703779"/>
    <lineage>
        <taxon>Bacteria</taxon>
        <taxon>Bacteria division WOR-3</taxon>
    </lineage>
</organism>